<comment type="caution">
    <text evidence="3">The sequence shown here is derived from an EMBL/GenBank/DDBJ whole genome shotgun (WGS) entry which is preliminary data.</text>
</comment>
<dbReference type="Proteomes" id="UP001169574">
    <property type="component" value="Unassembled WGS sequence"/>
</dbReference>
<feature type="compositionally biased region" description="Acidic residues" evidence="2">
    <location>
        <begin position="22"/>
        <end position="35"/>
    </location>
</feature>
<evidence type="ECO:0000313" key="4">
    <source>
        <dbReference type="Proteomes" id="UP001169574"/>
    </source>
</evidence>
<dbReference type="AlphaFoldDB" id="A0AAN4EQT8"/>
<protein>
    <submittedName>
        <fullName evidence="3">Uncharacterized protein</fullName>
    </submittedName>
</protein>
<proteinExistence type="predicted"/>
<feature type="coiled-coil region" evidence="1">
    <location>
        <begin position="95"/>
        <end position="176"/>
    </location>
</feature>
<organism evidence="3 4">
    <name type="scientific">Citrobacter freundii</name>
    <dbReference type="NCBI Taxonomy" id="546"/>
    <lineage>
        <taxon>Bacteria</taxon>
        <taxon>Pseudomonadati</taxon>
        <taxon>Pseudomonadota</taxon>
        <taxon>Gammaproteobacteria</taxon>
        <taxon>Enterobacterales</taxon>
        <taxon>Enterobacteriaceae</taxon>
        <taxon>Citrobacter</taxon>
        <taxon>Citrobacter freundii complex</taxon>
    </lineage>
</organism>
<keyword evidence="1" id="KW-0175">Coiled coil</keyword>
<reference evidence="3" key="1">
    <citation type="submission" date="2024-02" db="EMBL/GenBank/DDBJ databases">
        <authorList>
            <consortium name="Clinical and Environmental Microbiology Branch: Whole genome sequencing antimicrobial resistance pathogens in the healthcare setting"/>
        </authorList>
    </citation>
    <scope>NUCLEOTIDE SEQUENCE</scope>
    <source>
        <strain evidence="3">Whole organism</strain>
    </source>
</reference>
<gene>
    <name evidence="3" type="ORF">P7U51_000633</name>
</gene>
<accession>A0AAN4EQT8</accession>
<evidence type="ECO:0000256" key="1">
    <source>
        <dbReference type="SAM" id="Coils"/>
    </source>
</evidence>
<evidence type="ECO:0000256" key="2">
    <source>
        <dbReference type="SAM" id="MobiDB-lite"/>
    </source>
</evidence>
<feature type="region of interest" description="Disordered" evidence="2">
    <location>
        <begin position="19"/>
        <end position="88"/>
    </location>
</feature>
<evidence type="ECO:0000313" key="3">
    <source>
        <dbReference type="EMBL" id="EMM7456181.1"/>
    </source>
</evidence>
<sequence length="334" mass="35177">MSDVEFTGTETLEELEAKLEQIDNEPDEEIIDDLNPEDKPDPVSAPTTIQTGDKPQPAAADPKPEDGGQVVQPPTPGEGSKPVILAKDGVHTIPYDVLEATRERARQAEERAQQLSADAAKATQLEKELNDLKQRAVDAGVDASLLDDSGLNDEQLKELMEEYPALGKHLQALTRQISALTASPTSAASASVPSAGASPVDVALMQLPELDGWRSGDQDRWDMALVIDGRLQNDPAFAGKSLVQRFQEVERRVKAAFGDVPAQGQATIAAQADKAVAAAAATLPGSPSDIGSTVTAPTTDRAAQIAAKSGNDLLGSMASMSDAEIESLLLSLDI</sequence>
<dbReference type="EMBL" id="ABLGCN030000001">
    <property type="protein sequence ID" value="EMM7456181.1"/>
    <property type="molecule type" value="Genomic_DNA"/>
</dbReference>
<name>A0AAN4EQT8_CITFR</name>